<dbReference type="PRINTS" id="PR00077">
    <property type="entry name" value="GPDHDRGNASE"/>
</dbReference>
<comment type="caution">
    <text evidence="8">Lacks conserved residue(s) required for the propagation of feature annotation.</text>
</comment>
<dbReference type="GO" id="GO:0051287">
    <property type="term" value="F:NAD binding"/>
    <property type="evidence" value="ECO:0007669"/>
    <property type="project" value="InterPro"/>
</dbReference>
<dbReference type="Gene3D" id="1.10.1040.10">
    <property type="entry name" value="N-(1-d-carboxylethyl)-l-norvaline Dehydrogenase, domain 2"/>
    <property type="match status" value="1"/>
</dbReference>
<feature type="binding site" evidence="10">
    <location>
        <begin position="260"/>
        <end position="261"/>
    </location>
    <ligand>
        <name>substrate</name>
    </ligand>
</feature>
<dbReference type="Proteomes" id="UP000203229">
    <property type="component" value="Chromosome"/>
</dbReference>
<accession>A0A222EQB5</accession>
<comment type="pathway">
    <text evidence="8">Membrane lipid metabolism; glycerophospholipid metabolism.</text>
</comment>
<evidence type="ECO:0000256" key="10">
    <source>
        <dbReference type="PIRSR" id="PIRSR000114-2"/>
    </source>
</evidence>
<organism evidence="16 17">
    <name type="scientific">Spiroplasma corruscae</name>
    <dbReference type="NCBI Taxonomy" id="216934"/>
    <lineage>
        <taxon>Bacteria</taxon>
        <taxon>Bacillati</taxon>
        <taxon>Mycoplasmatota</taxon>
        <taxon>Mollicutes</taxon>
        <taxon>Entomoplasmatales</taxon>
        <taxon>Spiroplasmataceae</taxon>
        <taxon>Spiroplasma</taxon>
    </lineage>
</organism>
<dbReference type="GO" id="GO:0008654">
    <property type="term" value="P:phospholipid biosynthetic process"/>
    <property type="evidence" value="ECO:0007669"/>
    <property type="project" value="UniProtKB-KW"/>
</dbReference>
<feature type="binding site" evidence="10">
    <location>
        <position position="109"/>
    </location>
    <ligand>
        <name>substrate</name>
    </ligand>
</feature>
<feature type="binding site" evidence="8">
    <location>
        <position position="109"/>
    </location>
    <ligand>
        <name>NADPH</name>
        <dbReference type="ChEBI" id="CHEBI:57783"/>
    </ligand>
</feature>
<evidence type="ECO:0000256" key="1">
    <source>
        <dbReference type="ARBA" id="ARBA00011009"/>
    </source>
</evidence>
<dbReference type="PROSITE" id="PS00957">
    <property type="entry name" value="NAD_G3PDH"/>
    <property type="match status" value="1"/>
</dbReference>
<dbReference type="GO" id="GO:0006650">
    <property type="term" value="P:glycerophospholipid metabolic process"/>
    <property type="evidence" value="ECO:0007669"/>
    <property type="project" value="UniProtKB-UniRule"/>
</dbReference>
<feature type="domain" description="Glycerol-3-phosphate dehydrogenase NAD-dependent N-terminal" evidence="14">
    <location>
        <begin position="6"/>
        <end position="164"/>
    </location>
</feature>
<proteinExistence type="inferred from homology"/>
<keyword evidence="17" id="KW-1185">Reference proteome</keyword>
<keyword evidence="8" id="KW-0521">NADP</keyword>
<feature type="binding site" evidence="11">
    <location>
        <position position="145"/>
    </location>
    <ligand>
        <name>NAD(+)</name>
        <dbReference type="ChEBI" id="CHEBI:57540"/>
    </ligand>
</feature>
<feature type="binding site" evidence="11">
    <location>
        <begin position="11"/>
        <end position="16"/>
    </location>
    <ligand>
        <name>NAD(+)</name>
        <dbReference type="ChEBI" id="CHEBI:57540"/>
    </ligand>
</feature>
<feature type="active site" description="Proton acceptor" evidence="8 9">
    <location>
        <position position="196"/>
    </location>
</feature>
<dbReference type="UniPathway" id="UPA00940"/>
<evidence type="ECO:0000256" key="4">
    <source>
        <dbReference type="ARBA" id="ARBA00023027"/>
    </source>
</evidence>
<evidence type="ECO:0000256" key="5">
    <source>
        <dbReference type="ARBA" id="ARBA00023098"/>
    </source>
</evidence>
<dbReference type="PANTHER" id="PTHR11728:SF1">
    <property type="entry name" value="GLYCEROL-3-PHOSPHATE DEHYDROGENASE [NAD(+)] 2, CHLOROPLASTIC"/>
    <property type="match status" value="1"/>
</dbReference>
<evidence type="ECO:0000256" key="8">
    <source>
        <dbReference type="HAMAP-Rule" id="MF_00394"/>
    </source>
</evidence>
<dbReference type="SUPFAM" id="SSF48179">
    <property type="entry name" value="6-phosphogluconate dehydrogenase C-terminal domain-like"/>
    <property type="match status" value="1"/>
</dbReference>
<evidence type="ECO:0000256" key="3">
    <source>
        <dbReference type="ARBA" id="ARBA00023002"/>
    </source>
</evidence>
<evidence type="ECO:0000256" key="11">
    <source>
        <dbReference type="PIRSR" id="PIRSR000114-3"/>
    </source>
</evidence>
<evidence type="ECO:0000256" key="7">
    <source>
        <dbReference type="ARBA" id="ARBA00023264"/>
    </source>
</evidence>
<feature type="binding site" evidence="8">
    <location>
        <position position="196"/>
    </location>
    <ligand>
        <name>sn-glycerol 3-phosphate</name>
        <dbReference type="ChEBI" id="CHEBI:57597"/>
    </ligand>
</feature>
<feature type="binding site" evidence="8">
    <location>
        <position position="141"/>
    </location>
    <ligand>
        <name>sn-glycerol 3-phosphate</name>
        <dbReference type="ChEBI" id="CHEBI:57597"/>
    </ligand>
</feature>
<feature type="binding site" evidence="8">
    <location>
        <position position="15"/>
    </location>
    <ligand>
        <name>NADPH</name>
        <dbReference type="ChEBI" id="CHEBI:57783"/>
    </ligand>
</feature>
<keyword evidence="2 8" id="KW-0444">Lipid biosynthesis</keyword>
<feature type="binding site" evidence="8">
    <location>
        <position position="261"/>
    </location>
    <ligand>
        <name>sn-glycerol 3-phosphate</name>
        <dbReference type="ChEBI" id="CHEBI:57597"/>
    </ligand>
</feature>
<dbReference type="InterPro" id="IPR006109">
    <property type="entry name" value="G3P_DH_NAD-dep_C"/>
</dbReference>
<dbReference type="PANTHER" id="PTHR11728">
    <property type="entry name" value="GLYCEROL-3-PHOSPHATE DEHYDROGENASE"/>
    <property type="match status" value="1"/>
</dbReference>
<dbReference type="PIRSF" id="PIRSF000114">
    <property type="entry name" value="Glycerol-3-P_dh"/>
    <property type="match status" value="1"/>
</dbReference>
<evidence type="ECO:0000256" key="6">
    <source>
        <dbReference type="ARBA" id="ARBA00023209"/>
    </source>
</evidence>
<dbReference type="GO" id="GO:0046168">
    <property type="term" value="P:glycerol-3-phosphate catabolic process"/>
    <property type="evidence" value="ECO:0007669"/>
    <property type="project" value="InterPro"/>
</dbReference>
<evidence type="ECO:0000313" key="17">
    <source>
        <dbReference type="Proteomes" id="UP000203229"/>
    </source>
</evidence>
<keyword evidence="5 8" id="KW-0443">Lipid metabolism</keyword>
<reference evidence="16 17" key="1">
    <citation type="submission" date="2017-07" db="EMBL/GenBank/DDBJ databases">
        <title>Complete genome sequence of Spiroplasma corruscae EC-1 (DSM 19793).</title>
        <authorList>
            <person name="Tsai Y.-M."/>
            <person name="Lo W.-S."/>
            <person name="Kuo C.-H."/>
        </authorList>
    </citation>
    <scope>NUCLEOTIDE SEQUENCE [LARGE SCALE GENOMIC DNA]</scope>
    <source>
        <strain evidence="16 17">EC-1</strain>
    </source>
</reference>
<dbReference type="EC" id="1.1.1.94" evidence="8"/>
<comment type="subcellular location">
    <subcellularLocation>
        <location evidence="8">Cytoplasm</location>
    </subcellularLocation>
</comment>
<feature type="binding site" evidence="8">
    <location>
        <position position="249"/>
    </location>
    <ligand>
        <name>sn-glycerol 3-phosphate</name>
        <dbReference type="ChEBI" id="CHEBI:57597"/>
    </ligand>
</feature>
<feature type="domain" description="Glycerol-3-phosphate dehydrogenase NAD-dependent C-terminal" evidence="15">
    <location>
        <begin position="185"/>
        <end position="325"/>
    </location>
</feature>
<evidence type="ECO:0000259" key="15">
    <source>
        <dbReference type="Pfam" id="PF07479"/>
    </source>
</evidence>
<dbReference type="GO" id="GO:0046167">
    <property type="term" value="P:glycerol-3-phosphate biosynthetic process"/>
    <property type="evidence" value="ECO:0007669"/>
    <property type="project" value="UniProtKB-UniRule"/>
</dbReference>
<keyword evidence="4 8" id="KW-0520">NAD</keyword>
<dbReference type="NCBIfam" id="NF000942">
    <property type="entry name" value="PRK00094.1-4"/>
    <property type="match status" value="1"/>
</dbReference>
<feature type="binding site" evidence="8">
    <location>
        <position position="259"/>
    </location>
    <ligand>
        <name>sn-glycerol 3-phosphate</name>
        <dbReference type="ChEBI" id="CHEBI:57597"/>
    </ligand>
</feature>
<dbReference type="OrthoDB" id="9812273at2"/>
<dbReference type="KEGG" id="scou:SCORR_v1c07990"/>
<dbReference type="Gene3D" id="3.40.50.720">
    <property type="entry name" value="NAD(P)-binding Rossmann-like Domain"/>
    <property type="match status" value="1"/>
</dbReference>
<feature type="binding site" evidence="8">
    <location>
        <position position="109"/>
    </location>
    <ligand>
        <name>sn-glycerol 3-phosphate</name>
        <dbReference type="ChEBI" id="CHEBI:57597"/>
    </ligand>
</feature>
<feature type="binding site" evidence="8">
    <location>
        <position position="145"/>
    </location>
    <ligand>
        <name>NADPH</name>
        <dbReference type="ChEBI" id="CHEBI:57783"/>
    </ligand>
</feature>
<dbReference type="InterPro" id="IPR008927">
    <property type="entry name" value="6-PGluconate_DH-like_C_sf"/>
</dbReference>
<evidence type="ECO:0000313" key="16">
    <source>
        <dbReference type="EMBL" id="ASP28571.1"/>
    </source>
</evidence>
<keyword evidence="3 8" id="KW-0560">Oxidoreductase</keyword>
<name>A0A222EQB5_9MOLU</name>
<comment type="catalytic activity">
    <reaction evidence="8">
        <text>sn-glycerol 3-phosphate + NAD(+) = dihydroxyacetone phosphate + NADH + H(+)</text>
        <dbReference type="Rhea" id="RHEA:11092"/>
        <dbReference type="ChEBI" id="CHEBI:15378"/>
        <dbReference type="ChEBI" id="CHEBI:57540"/>
        <dbReference type="ChEBI" id="CHEBI:57597"/>
        <dbReference type="ChEBI" id="CHEBI:57642"/>
        <dbReference type="ChEBI" id="CHEBI:57945"/>
        <dbReference type="EC" id="1.1.1.94"/>
    </reaction>
</comment>
<evidence type="ECO:0000256" key="12">
    <source>
        <dbReference type="RuleBase" id="RU000437"/>
    </source>
</evidence>
<evidence type="ECO:0000256" key="9">
    <source>
        <dbReference type="PIRSR" id="PIRSR000114-1"/>
    </source>
</evidence>
<keyword evidence="8" id="KW-0963">Cytoplasm</keyword>
<dbReference type="GO" id="GO:0141152">
    <property type="term" value="F:glycerol-3-phosphate dehydrogenase (NAD+) activity"/>
    <property type="evidence" value="ECO:0007669"/>
    <property type="project" value="RHEA"/>
</dbReference>
<comment type="catalytic activity">
    <reaction evidence="8 13">
        <text>sn-glycerol 3-phosphate + NADP(+) = dihydroxyacetone phosphate + NADPH + H(+)</text>
        <dbReference type="Rhea" id="RHEA:11096"/>
        <dbReference type="ChEBI" id="CHEBI:15378"/>
        <dbReference type="ChEBI" id="CHEBI:57597"/>
        <dbReference type="ChEBI" id="CHEBI:57642"/>
        <dbReference type="ChEBI" id="CHEBI:57783"/>
        <dbReference type="ChEBI" id="CHEBI:58349"/>
        <dbReference type="EC" id="1.1.1.94"/>
    </reaction>
</comment>
<gene>
    <name evidence="8 16" type="primary">gpsA</name>
    <name evidence="16" type="ORF">SCORR_v1c07990</name>
</gene>
<dbReference type="InterPro" id="IPR036291">
    <property type="entry name" value="NAD(P)-bd_dom_sf"/>
</dbReference>
<dbReference type="InterPro" id="IPR013328">
    <property type="entry name" value="6PGD_dom2"/>
</dbReference>
<dbReference type="Pfam" id="PF01210">
    <property type="entry name" value="NAD_Gly3P_dh_N"/>
    <property type="match status" value="1"/>
</dbReference>
<dbReference type="AlphaFoldDB" id="A0A222EQB5"/>
<dbReference type="InterPro" id="IPR011128">
    <property type="entry name" value="G3P_DH_NAD-dep_N"/>
</dbReference>
<dbReference type="NCBIfam" id="NF000940">
    <property type="entry name" value="PRK00094.1-2"/>
    <property type="match status" value="1"/>
</dbReference>
<dbReference type="EMBL" id="CP022535">
    <property type="protein sequence ID" value="ASP28571.1"/>
    <property type="molecule type" value="Genomic_DNA"/>
</dbReference>
<feature type="binding site" evidence="8">
    <location>
        <position position="286"/>
    </location>
    <ligand>
        <name>NADPH</name>
        <dbReference type="ChEBI" id="CHEBI:57783"/>
    </ligand>
</feature>
<dbReference type="SUPFAM" id="SSF51735">
    <property type="entry name" value="NAD(P)-binding Rossmann-fold domains"/>
    <property type="match status" value="1"/>
</dbReference>
<feature type="binding site" evidence="8">
    <location>
        <position position="260"/>
    </location>
    <ligand>
        <name>NADPH</name>
        <dbReference type="ChEBI" id="CHEBI:57783"/>
    </ligand>
</feature>
<dbReference type="HAMAP" id="MF_00394">
    <property type="entry name" value="NAD_Glyc3P_dehydrog"/>
    <property type="match status" value="1"/>
</dbReference>
<feature type="binding site" evidence="8">
    <location>
        <position position="260"/>
    </location>
    <ligand>
        <name>sn-glycerol 3-phosphate</name>
        <dbReference type="ChEBI" id="CHEBI:57597"/>
    </ligand>
</feature>
<evidence type="ECO:0000256" key="2">
    <source>
        <dbReference type="ARBA" id="ARBA00022516"/>
    </source>
</evidence>
<dbReference type="GO" id="GO:0005975">
    <property type="term" value="P:carbohydrate metabolic process"/>
    <property type="evidence" value="ECO:0007669"/>
    <property type="project" value="InterPro"/>
</dbReference>
<dbReference type="RefSeq" id="WP_094049432.1">
    <property type="nucleotide sequence ID" value="NZ_CP022535.1"/>
</dbReference>
<evidence type="ECO:0000259" key="14">
    <source>
        <dbReference type="Pfam" id="PF01210"/>
    </source>
</evidence>
<feature type="binding site" evidence="11">
    <location>
        <position position="260"/>
    </location>
    <ligand>
        <name>NAD(+)</name>
        <dbReference type="ChEBI" id="CHEBI:57540"/>
    </ligand>
</feature>
<comment type="similarity">
    <text evidence="1 8 12">Belongs to the NAD-dependent glycerol-3-phosphate dehydrogenase family.</text>
</comment>
<keyword evidence="7 8" id="KW-1208">Phospholipid metabolism</keyword>
<dbReference type="Pfam" id="PF07479">
    <property type="entry name" value="NAD_Gly3P_dh_C"/>
    <property type="match status" value="1"/>
</dbReference>
<protein>
    <recommendedName>
        <fullName evidence="8">Glycerol-3-phosphate dehydrogenase [NAD(P)+]</fullName>
        <ecNumber evidence="8">1.1.1.94</ecNumber>
    </recommendedName>
    <alternativeName>
        <fullName evidence="8">NAD(P)(+)-dependent glycerol-3-phosphate dehydrogenase</fullName>
    </alternativeName>
    <alternativeName>
        <fullName evidence="8">NAD(P)H-dependent dihydroxyacetone-phosphate reductase</fullName>
    </alternativeName>
</protein>
<keyword evidence="6 8" id="KW-0594">Phospholipid biosynthesis</keyword>
<comment type="function">
    <text evidence="8">Catalyzes the reduction of the glycolytic intermediate dihydroxyacetone phosphate (DHAP) to sn-glycerol 3-phosphate (G3P), the key precursor for phospholipid synthesis.</text>
</comment>
<sequence>MQSSKNITIIGTGAYGTVLANVLTDNGHNVIMHGIENSQVNDINDNHINSAFFRDLIINENIKATNDFPVAIEKAEVVILSVPTFALDSALDNILKYGKRKMSIINIAKGLDEENLDLLSNKIIKKLENKNVMKNFGALYGPSVAIEVILRKPTCIMSCSKDKVFADFIANLFSNEYFIVKSTTDIAGCEVSAALKNVIAIASGILQGYSASDNARASLITIGNAEIYKFAKVFGAEMTTFMNFATLGDLILTCSSFKSRNFSLGMAIAENNSAATALKYHKKTVEGVASAKVAFKLMEKYKIDTPLFEIMYKILYNNLNPSNLINSFFKFATVV</sequence>
<feature type="binding site" evidence="11">
    <location>
        <position position="283"/>
    </location>
    <ligand>
        <name>NAD(+)</name>
        <dbReference type="ChEBI" id="CHEBI:57540"/>
    </ligand>
</feature>
<keyword evidence="8" id="KW-0547">Nucleotide-binding</keyword>
<dbReference type="InterPro" id="IPR006168">
    <property type="entry name" value="G3P_DH_NAD-dep"/>
</dbReference>
<feature type="binding site" evidence="8">
    <location>
        <position position="143"/>
    </location>
    <ligand>
        <name>sn-glycerol 3-phosphate</name>
        <dbReference type="ChEBI" id="CHEBI:57597"/>
    </ligand>
</feature>
<dbReference type="GO" id="GO:0141153">
    <property type="term" value="F:glycerol-3-phosphate dehydrogenase (NADP+) activity"/>
    <property type="evidence" value="ECO:0007669"/>
    <property type="project" value="RHEA"/>
</dbReference>
<evidence type="ECO:0000256" key="13">
    <source>
        <dbReference type="RuleBase" id="RU000439"/>
    </source>
</evidence>
<dbReference type="GO" id="GO:0005829">
    <property type="term" value="C:cytosol"/>
    <property type="evidence" value="ECO:0007669"/>
    <property type="project" value="TreeGrafter"/>
</dbReference>